<evidence type="ECO:0000313" key="2">
    <source>
        <dbReference type="EMBL" id="OON33534.1"/>
    </source>
</evidence>
<dbReference type="InterPro" id="IPR040509">
    <property type="entry name" value="CdiI_C"/>
</dbReference>
<dbReference type="STRING" id="1926881.BTJ39_24140"/>
<keyword evidence="3" id="KW-1185">Reference proteome</keyword>
<protein>
    <recommendedName>
        <fullName evidence="1">CdiI C-terminal domain-containing protein</fullName>
    </recommendedName>
</protein>
<organism evidence="2 3">
    <name type="scientific">Izhakiella australiensis</name>
    <dbReference type="NCBI Taxonomy" id="1926881"/>
    <lineage>
        <taxon>Bacteria</taxon>
        <taxon>Pseudomonadati</taxon>
        <taxon>Pseudomonadota</taxon>
        <taxon>Gammaproteobacteria</taxon>
        <taxon>Enterobacterales</taxon>
        <taxon>Erwiniaceae</taxon>
        <taxon>Izhakiella</taxon>
    </lineage>
</organism>
<sequence length="143" mass="16496">MFGIFPNGQSFHEHGEMVLPASIIIDEFIEPVHLPLSYWKADDYRSSWRSSLGEGIRSKKHSALAVSMYEPGYTNFIFVWVVYFLGNKAAIQNSILFLDECHGFTPEKINDFIEPRTTHNEDGEEISEWNTNIDNVLDFYNSL</sequence>
<dbReference type="Gene3D" id="3.30.2450.20">
    <property type="match status" value="1"/>
</dbReference>
<comment type="caution">
    <text evidence="2">The sequence shown here is derived from an EMBL/GenBank/DDBJ whole genome shotgun (WGS) entry which is preliminary data.</text>
</comment>
<dbReference type="OrthoDB" id="3700386at2"/>
<dbReference type="InterPro" id="IPR053755">
    <property type="entry name" value="CDI_immunity_sf"/>
</dbReference>
<name>A0A1S8Y3A9_9GAMM</name>
<dbReference type="Pfam" id="PF18228">
    <property type="entry name" value="CdiI_N"/>
    <property type="match status" value="1"/>
</dbReference>
<dbReference type="RefSeq" id="WP_078005188.1">
    <property type="nucleotide sequence ID" value="NZ_MRUL01000049.1"/>
</dbReference>
<dbReference type="Proteomes" id="UP000190667">
    <property type="component" value="Unassembled WGS sequence"/>
</dbReference>
<dbReference type="AlphaFoldDB" id="A0A1S8Y3A9"/>
<gene>
    <name evidence="2" type="ORF">BTJ39_24140</name>
</gene>
<evidence type="ECO:0000313" key="3">
    <source>
        <dbReference type="Proteomes" id="UP000190667"/>
    </source>
</evidence>
<feature type="domain" description="CdiI C-terminal" evidence="1">
    <location>
        <begin position="35"/>
        <end position="139"/>
    </location>
</feature>
<evidence type="ECO:0000259" key="1">
    <source>
        <dbReference type="Pfam" id="PF18228"/>
    </source>
</evidence>
<dbReference type="CDD" id="cd20699">
    <property type="entry name" value="CdiI_ECL-like"/>
    <property type="match status" value="1"/>
</dbReference>
<dbReference type="EMBL" id="MRUL01000049">
    <property type="protein sequence ID" value="OON33534.1"/>
    <property type="molecule type" value="Genomic_DNA"/>
</dbReference>
<accession>A0A1S8Y3A9</accession>
<reference evidence="2 3" key="1">
    <citation type="submission" date="2016-12" db="EMBL/GenBank/DDBJ databases">
        <title>Izhakiella australiana sp. nov. of genus Izhakiella isolated from Australian desert.</title>
        <authorList>
            <person name="Ji M."/>
        </authorList>
    </citation>
    <scope>NUCLEOTIDE SEQUENCE [LARGE SCALE GENOMIC DNA]</scope>
    <source>
        <strain evidence="2 3">D4N98</strain>
    </source>
</reference>
<proteinExistence type="predicted"/>